<accession>A0AA47NXC8</accession>
<dbReference type="PANTHER" id="PTHR31025">
    <property type="entry name" value="SI:CH211-196P9.1-RELATED"/>
    <property type="match status" value="1"/>
</dbReference>
<comment type="caution">
    <text evidence="1">The sequence shown here is derived from an EMBL/GenBank/DDBJ whole genome shotgun (WGS) entry which is preliminary data.</text>
</comment>
<dbReference type="Proteomes" id="UP001174136">
    <property type="component" value="Unassembled WGS sequence"/>
</dbReference>
<evidence type="ECO:0000313" key="2">
    <source>
        <dbReference type="Proteomes" id="UP001174136"/>
    </source>
</evidence>
<evidence type="ECO:0000313" key="1">
    <source>
        <dbReference type="EMBL" id="KAK0140388.1"/>
    </source>
</evidence>
<gene>
    <name evidence="1" type="ORF">N1851_022645</name>
</gene>
<dbReference type="AlphaFoldDB" id="A0AA47NXC8"/>
<dbReference type="PANTHER" id="PTHR31025:SF29">
    <property type="entry name" value="SI:CH211-196P9.1"/>
    <property type="match status" value="1"/>
</dbReference>
<dbReference type="EMBL" id="JAOPHQ010004155">
    <property type="protein sequence ID" value="KAK0140388.1"/>
    <property type="molecule type" value="Genomic_DNA"/>
</dbReference>
<name>A0AA47NXC8_MERPO</name>
<protein>
    <submittedName>
        <fullName evidence="1">Uncharacterized protein</fullName>
    </submittedName>
</protein>
<organism evidence="1 2">
    <name type="scientific">Merluccius polli</name>
    <name type="common">Benguela hake</name>
    <name type="synonym">Merluccius cadenati</name>
    <dbReference type="NCBI Taxonomy" id="89951"/>
    <lineage>
        <taxon>Eukaryota</taxon>
        <taxon>Metazoa</taxon>
        <taxon>Chordata</taxon>
        <taxon>Craniata</taxon>
        <taxon>Vertebrata</taxon>
        <taxon>Euteleostomi</taxon>
        <taxon>Actinopterygii</taxon>
        <taxon>Neopterygii</taxon>
        <taxon>Teleostei</taxon>
        <taxon>Neoteleostei</taxon>
        <taxon>Acanthomorphata</taxon>
        <taxon>Zeiogadaria</taxon>
        <taxon>Gadariae</taxon>
        <taxon>Gadiformes</taxon>
        <taxon>Gadoidei</taxon>
        <taxon>Merlucciidae</taxon>
        <taxon>Merluccius</taxon>
    </lineage>
</organism>
<reference evidence="1" key="1">
    <citation type="journal article" date="2023" name="Front. Mar. Sci.">
        <title>A new Merluccius polli reference genome to investigate the effects of global change in West African waters.</title>
        <authorList>
            <person name="Mateo J.L."/>
            <person name="Blanco-Fernandez C."/>
            <person name="Garcia-Vazquez E."/>
            <person name="Machado-Schiaffino G."/>
        </authorList>
    </citation>
    <scope>NUCLEOTIDE SEQUENCE</scope>
    <source>
        <strain evidence="1">C29</strain>
        <tissue evidence="1">Fin</tissue>
    </source>
</reference>
<sequence length="407" mass="45986">MLNCFAFCLKLVESILTKKPGGERVTNEYNRSKSLTDETRRKMVNILAADMTEKNGTSPPRQVKEKYARGIVSLFPYLSDPFSRTGYDHYYDGESGTGYLAWRIKTIQRSTARDRRSSYGDGLGGPAARRETQFVPETVLSEDECKEAVALMKHCPDEDTIKKKMKLTFDFRCDMVLDPQQSSNVLSVFPRFKDVKGLVEQDFVLMFGEDVSGKFLEKWTTTFKKKIIQQCRKLPSTSELDDLLLAADTPEDGTEVDDDSGWDSDLSSILRLLHLIPPSAQGRKRPGKVSASQAEKHLVVFKTGTNIQEHLDSITTSTQPYLLASGRKKKEVHQFFVILDKKAISCRSASSLGAFDELFKVHYVFATSYNPMLNNMFTFIQTTVYNIDVGKVKESPHVAEVQARLLH</sequence>
<keyword evidence="2" id="KW-1185">Reference proteome</keyword>
<proteinExistence type="predicted"/>